<evidence type="ECO:0000313" key="5">
    <source>
        <dbReference type="WBParaSite" id="ACOC_0000252501-mRNA-1"/>
    </source>
</evidence>
<dbReference type="WBParaSite" id="ACOC_0000252501-mRNA-1">
    <property type="protein sequence ID" value="ACOC_0000252501-mRNA-1"/>
    <property type="gene ID" value="ACOC_0000252501"/>
</dbReference>
<dbReference type="EMBL" id="UYYA01000525">
    <property type="protein sequence ID" value="VDM54111.1"/>
    <property type="molecule type" value="Genomic_DNA"/>
</dbReference>
<accession>A0A158PEW7</accession>
<protein>
    <submittedName>
        <fullName evidence="3 5">Uncharacterized protein</fullName>
    </submittedName>
</protein>
<organism evidence="5">
    <name type="scientific">Angiostrongylus costaricensis</name>
    <name type="common">Nematode worm</name>
    <dbReference type="NCBI Taxonomy" id="334426"/>
    <lineage>
        <taxon>Eukaryota</taxon>
        <taxon>Metazoa</taxon>
        <taxon>Ecdysozoa</taxon>
        <taxon>Nematoda</taxon>
        <taxon>Chromadorea</taxon>
        <taxon>Rhabditida</taxon>
        <taxon>Rhabditina</taxon>
        <taxon>Rhabditomorpha</taxon>
        <taxon>Strongyloidea</taxon>
        <taxon>Metastrongylidae</taxon>
        <taxon>Angiostrongylus</taxon>
    </lineage>
</organism>
<feature type="region of interest" description="Disordered" evidence="1">
    <location>
        <begin position="29"/>
        <end position="48"/>
    </location>
</feature>
<evidence type="ECO:0000313" key="4">
    <source>
        <dbReference type="Proteomes" id="UP000267027"/>
    </source>
</evidence>
<gene>
    <name evidence="3" type="ORF">ACOC_LOCUS2526</name>
</gene>
<evidence type="ECO:0000256" key="2">
    <source>
        <dbReference type="SAM" id="Phobius"/>
    </source>
</evidence>
<keyword evidence="2" id="KW-0472">Membrane</keyword>
<feature type="transmembrane region" description="Helical" evidence="2">
    <location>
        <begin position="66"/>
        <end position="91"/>
    </location>
</feature>
<keyword evidence="2" id="KW-0812">Transmembrane</keyword>
<sequence length="93" mass="10357">MRILPDEIQYYLEITSDDITKLYLRASAGNSSSVAETGSSFSEKSSWSPIMNCSVPPPDLTVTSSILSIVFCYIIVFIISFIGNFTMFLILCR</sequence>
<reference evidence="5" key="1">
    <citation type="submission" date="2016-04" db="UniProtKB">
        <authorList>
            <consortium name="WormBaseParasite"/>
        </authorList>
    </citation>
    <scope>IDENTIFICATION</scope>
</reference>
<name>A0A158PEW7_ANGCS</name>
<reference evidence="3 4" key="2">
    <citation type="submission" date="2018-11" db="EMBL/GenBank/DDBJ databases">
        <authorList>
            <consortium name="Pathogen Informatics"/>
        </authorList>
    </citation>
    <scope>NUCLEOTIDE SEQUENCE [LARGE SCALE GENOMIC DNA]</scope>
    <source>
        <strain evidence="3 4">Costa Rica</strain>
    </source>
</reference>
<dbReference type="STRING" id="334426.A0A158PEW7"/>
<proteinExistence type="predicted"/>
<dbReference type="Proteomes" id="UP000267027">
    <property type="component" value="Unassembled WGS sequence"/>
</dbReference>
<dbReference type="OrthoDB" id="6435638at2759"/>
<keyword evidence="2" id="KW-1133">Transmembrane helix</keyword>
<evidence type="ECO:0000313" key="3">
    <source>
        <dbReference type="EMBL" id="VDM54111.1"/>
    </source>
</evidence>
<keyword evidence="4" id="KW-1185">Reference proteome</keyword>
<evidence type="ECO:0000256" key="1">
    <source>
        <dbReference type="SAM" id="MobiDB-lite"/>
    </source>
</evidence>
<dbReference type="AlphaFoldDB" id="A0A158PEW7"/>